<evidence type="ECO:0000313" key="1">
    <source>
        <dbReference type="EMBL" id="KAJ9655114.1"/>
    </source>
</evidence>
<name>A0ACC3A4F2_9EURO</name>
<evidence type="ECO:0000313" key="2">
    <source>
        <dbReference type="Proteomes" id="UP001172386"/>
    </source>
</evidence>
<reference evidence="1" key="1">
    <citation type="submission" date="2022-10" db="EMBL/GenBank/DDBJ databases">
        <title>Culturing micro-colonial fungi from biological soil crusts in the Mojave desert and describing Neophaeococcomyces mojavensis, and introducing the new genera and species Taxawa tesnikishii.</title>
        <authorList>
            <person name="Kurbessoian T."/>
            <person name="Stajich J.E."/>
        </authorList>
    </citation>
    <scope>NUCLEOTIDE SEQUENCE</scope>
    <source>
        <strain evidence="1">JES_112</strain>
    </source>
</reference>
<accession>A0ACC3A4F2</accession>
<sequence length="685" mass="77529">MSVSSGVGTVQSPDGHRKLTQWVVNNNGFFHSDLEIVHHASKGYYAIVRDGKELKAQTRVASCPVAVALSVLNVLNVEPFSNHGTKFPDRFLRRYQEAPDVLQTFFLMEQYLLGEKSWWSPYIQTLPTIEDVDNLQYEAEADAAWVRGTNLEVAFASQRQKWHHQLEEANVLLQGLEWENAKSGKYSQELYRWASTIFGSRSFTSQVLHGTTPADLASRIGRYHPNHSMLKKLFEDRFAVLLPLMDVLNHKPAARVEWQGEHDLVALQILEDYTSGQEVFNNYGPRDNEGLLMSYGFVLEDNVFEHVLISINAHPGTPLEATRSWPKDERSNDSFNCYIFDVNHPIVEEAKYLERALFSYDLLDSISVMCANDRELQAMNDKQKTWMSSSLPNLFDDCRNYHETLAQIMRDSRARASRMEAADPARSHLDMRPQTQKQKNAQIYREKQISILRAAAGVCAFALLHACTDQTTSDLLLSMQMKLPELYSPNVESICTRLTCATRKNELFTAESLIELLPSPTANGVRLCLKNMNDAMQSAFSSPDAQPHEARVKTSMSITLSALCVSYRSGTQLSSRLSTWIQELISSYPPEDSNWNYVPPPGPYSPDEEPPAALTAMLEAQSNVIEAVGSDSAARNWLEPKMICWGWNVMEEETIRVPIEIERFVSEAPEQVEGQTGFLMYCKQG</sequence>
<keyword evidence="2" id="KW-1185">Reference proteome</keyword>
<dbReference type="Proteomes" id="UP001172386">
    <property type="component" value="Unassembled WGS sequence"/>
</dbReference>
<protein>
    <submittedName>
        <fullName evidence="1">Uncharacterized protein</fullName>
    </submittedName>
</protein>
<gene>
    <name evidence="1" type="ORF">H2198_005970</name>
</gene>
<dbReference type="EMBL" id="JAPDRQ010000104">
    <property type="protein sequence ID" value="KAJ9655114.1"/>
    <property type="molecule type" value="Genomic_DNA"/>
</dbReference>
<organism evidence="1 2">
    <name type="scientific">Neophaeococcomyces mojaviensis</name>
    <dbReference type="NCBI Taxonomy" id="3383035"/>
    <lineage>
        <taxon>Eukaryota</taxon>
        <taxon>Fungi</taxon>
        <taxon>Dikarya</taxon>
        <taxon>Ascomycota</taxon>
        <taxon>Pezizomycotina</taxon>
        <taxon>Eurotiomycetes</taxon>
        <taxon>Chaetothyriomycetidae</taxon>
        <taxon>Chaetothyriales</taxon>
        <taxon>Chaetothyriales incertae sedis</taxon>
        <taxon>Neophaeococcomyces</taxon>
    </lineage>
</organism>
<proteinExistence type="predicted"/>
<comment type="caution">
    <text evidence="1">The sequence shown here is derived from an EMBL/GenBank/DDBJ whole genome shotgun (WGS) entry which is preliminary data.</text>
</comment>